<reference evidence="7" key="1">
    <citation type="submission" date="2016-09" db="EMBL/GenBank/DDBJ databases">
        <authorList>
            <person name="Varghese N."/>
            <person name="Submissions S."/>
        </authorList>
    </citation>
    <scope>NUCLEOTIDE SEQUENCE [LARGE SCALE GENOMIC DNA]</scope>
    <source>
        <strain evidence="7">JS23</strain>
    </source>
</reference>
<feature type="domain" description="D-isomer specific 2-hydroxyacid dehydrogenase NAD-binding" evidence="5">
    <location>
        <begin position="110"/>
        <end position="287"/>
    </location>
</feature>
<keyword evidence="2 3" id="KW-0560">Oxidoreductase</keyword>
<feature type="domain" description="D-isomer specific 2-hydroxyacid dehydrogenase catalytic" evidence="4">
    <location>
        <begin position="5"/>
        <end position="319"/>
    </location>
</feature>
<dbReference type="OrthoDB" id="9805416at2"/>
<dbReference type="GO" id="GO:0030267">
    <property type="term" value="F:glyoxylate reductase (NADPH) activity"/>
    <property type="evidence" value="ECO:0007669"/>
    <property type="project" value="TreeGrafter"/>
</dbReference>
<dbReference type="InterPro" id="IPR029752">
    <property type="entry name" value="D-isomer_DH_CS1"/>
</dbReference>
<dbReference type="GO" id="GO:0016618">
    <property type="term" value="F:hydroxypyruvate reductase [NAD(P)H] activity"/>
    <property type="evidence" value="ECO:0007669"/>
    <property type="project" value="TreeGrafter"/>
</dbReference>
<gene>
    <name evidence="6" type="ORF">SAMN05216551_11461</name>
</gene>
<dbReference type="RefSeq" id="WP_091912309.1">
    <property type="nucleotide sequence ID" value="NZ_FNLO01000014.1"/>
</dbReference>
<dbReference type="AlphaFoldDB" id="A0A1H2PUP8"/>
<dbReference type="GO" id="GO:0005829">
    <property type="term" value="C:cytosol"/>
    <property type="evidence" value="ECO:0007669"/>
    <property type="project" value="TreeGrafter"/>
</dbReference>
<organism evidence="6 7">
    <name type="scientific">Chitinasiproducens palmae</name>
    <dbReference type="NCBI Taxonomy" id="1770053"/>
    <lineage>
        <taxon>Bacteria</taxon>
        <taxon>Pseudomonadati</taxon>
        <taxon>Pseudomonadota</taxon>
        <taxon>Betaproteobacteria</taxon>
        <taxon>Burkholderiales</taxon>
        <taxon>Burkholderiaceae</taxon>
        <taxon>Chitinasiproducens</taxon>
    </lineage>
</organism>
<dbReference type="InterPro" id="IPR050223">
    <property type="entry name" value="D-isomer_2-hydroxyacid_DH"/>
</dbReference>
<dbReference type="STRING" id="1770053.SAMN05216551_11461"/>
<evidence type="ECO:0000313" key="7">
    <source>
        <dbReference type="Proteomes" id="UP000243719"/>
    </source>
</evidence>
<dbReference type="Gene3D" id="3.40.50.720">
    <property type="entry name" value="NAD(P)-binding Rossmann-like Domain"/>
    <property type="match status" value="2"/>
</dbReference>
<dbReference type="Proteomes" id="UP000243719">
    <property type="component" value="Unassembled WGS sequence"/>
</dbReference>
<dbReference type="EMBL" id="FNLO01000014">
    <property type="protein sequence ID" value="SDV50960.1"/>
    <property type="molecule type" value="Genomic_DNA"/>
</dbReference>
<dbReference type="PROSITE" id="PS00065">
    <property type="entry name" value="D_2_HYDROXYACID_DH_1"/>
    <property type="match status" value="1"/>
</dbReference>
<dbReference type="Pfam" id="PF00389">
    <property type="entry name" value="2-Hacid_dh"/>
    <property type="match status" value="1"/>
</dbReference>
<dbReference type="PANTHER" id="PTHR10996:SF283">
    <property type="entry name" value="GLYOXYLATE_HYDROXYPYRUVATE REDUCTASE B"/>
    <property type="match status" value="1"/>
</dbReference>
<sequence length="329" mass="35520">MTDKVLVTRRVAPEALAKLRRFVEQVDVHEGNTALSEAELIERVGDATGLLVPGDVISAAVVAAAPRLRAVAAVSVGYNNLDIGAMNARGILATNTPDVLTDTTADLGWALMMATARRVTEAEHYLRAGRWREWQADLLLGQDVHHSTLGIIGMGRIGQAIARRARGFDMNVLYHNRSRLDEAVERSLAAEWVAKDELFRRADHVVVVVPYSPATRHLIGTAELALMKPTATLTNIARGGVVDEEALLAVLRDRRIAGAGLDVFEGEPDFRKGFLDLDNVVLLPHIGSASAATRFKMADLAVDNLIAALNLGPHAGRPAHVVNPEARRG</sequence>
<proteinExistence type="inferred from homology"/>
<evidence type="ECO:0000256" key="1">
    <source>
        <dbReference type="ARBA" id="ARBA00005854"/>
    </source>
</evidence>
<dbReference type="GO" id="GO:0051287">
    <property type="term" value="F:NAD binding"/>
    <property type="evidence" value="ECO:0007669"/>
    <property type="project" value="InterPro"/>
</dbReference>
<dbReference type="SUPFAM" id="SSF51735">
    <property type="entry name" value="NAD(P)-binding Rossmann-fold domains"/>
    <property type="match status" value="1"/>
</dbReference>
<comment type="similarity">
    <text evidence="1 3">Belongs to the D-isomer specific 2-hydroxyacid dehydrogenase family.</text>
</comment>
<dbReference type="Pfam" id="PF02826">
    <property type="entry name" value="2-Hacid_dh_C"/>
    <property type="match status" value="1"/>
</dbReference>
<dbReference type="PANTHER" id="PTHR10996">
    <property type="entry name" value="2-HYDROXYACID DEHYDROGENASE-RELATED"/>
    <property type="match status" value="1"/>
</dbReference>
<dbReference type="InterPro" id="IPR036291">
    <property type="entry name" value="NAD(P)-bd_dom_sf"/>
</dbReference>
<evidence type="ECO:0000259" key="4">
    <source>
        <dbReference type="Pfam" id="PF00389"/>
    </source>
</evidence>
<keyword evidence="7" id="KW-1185">Reference proteome</keyword>
<evidence type="ECO:0000259" key="5">
    <source>
        <dbReference type="Pfam" id="PF02826"/>
    </source>
</evidence>
<dbReference type="InterPro" id="IPR006139">
    <property type="entry name" value="D-isomer_2_OHA_DH_cat_dom"/>
</dbReference>
<protein>
    <submittedName>
        <fullName evidence="6">Lactate dehydrogenase</fullName>
    </submittedName>
</protein>
<accession>A0A1H2PUP8</accession>
<evidence type="ECO:0000313" key="6">
    <source>
        <dbReference type="EMBL" id="SDV50960.1"/>
    </source>
</evidence>
<evidence type="ECO:0000256" key="2">
    <source>
        <dbReference type="ARBA" id="ARBA00023002"/>
    </source>
</evidence>
<evidence type="ECO:0000256" key="3">
    <source>
        <dbReference type="RuleBase" id="RU003719"/>
    </source>
</evidence>
<dbReference type="FunFam" id="3.40.50.720:FF:000462">
    <property type="entry name" value="Glyoxylate reductase (NADP+)"/>
    <property type="match status" value="1"/>
</dbReference>
<dbReference type="InterPro" id="IPR006140">
    <property type="entry name" value="D-isomer_DH_NAD-bd"/>
</dbReference>
<name>A0A1H2PUP8_9BURK</name>
<dbReference type="CDD" id="cd05301">
    <property type="entry name" value="GDH"/>
    <property type="match status" value="1"/>
</dbReference>
<dbReference type="SUPFAM" id="SSF52283">
    <property type="entry name" value="Formate/glycerate dehydrogenase catalytic domain-like"/>
    <property type="match status" value="1"/>
</dbReference>